<keyword evidence="2" id="KW-0812">Transmembrane</keyword>
<accession>A0A1I1WW39</accession>
<evidence type="ECO:0000313" key="4">
    <source>
        <dbReference type="Proteomes" id="UP000199672"/>
    </source>
</evidence>
<gene>
    <name evidence="3" type="ORF">SAMN05216297_11769</name>
</gene>
<dbReference type="AlphaFoldDB" id="A0A1I1WW39"/>
<evidence type="ECO:0000256" key="2">
    <source>
        <dbReference type="SAM" id="Phobius"/>
    </source>
</evidence>
<name>A0A1I1WW39_9FLAO</name>
<keyword evidence="2" id="KW-1133">Transmembrane helix</keyword>
<evidence type="ECO:0000256" key="1">
    <source>
        <dbReference type="SAM" id="Coils"/>
    </source>
</evidence>
<evidence type="ECO:0000313" key="3">
    <source>
        <dbReference type="EMBL" id="SFD99231.1"/>
    </source>
</evidence>
<dbReference type="SMART" id="SM00028">
    <property type="entry name" value="TPR"/>
    <property type="match status" value="3"/>
</dbReference>
<dbReference type="Gene3D" id="1.25.40.10">
    <property type="entry name" value="Tetratricopeptide repeat domain"/>
    <property type="match status" value="1"/>
</dbReference>
<keyword evidence="1" id="KW-0175">Coiled coil</keyword>
<keyword evidence="2" id="KW-0472">Membrane</keyword>
<dbReference type="Pfam" id="PF13181">
    <property type="entry name" value="TPR_8"/>
    <property type="match status" value="1"/>
</dbReference>
<proteinExistence type="predicted"/>
<feature type="coiled-coil region" evidence="1">
    <location>
        <begin position="418"/>
        <end position="459"/>
    </location>
</feature>
<protein>
    <submittedName>
        <fullName evidence="3">Tetratricopeptide repeat-containing protein</fullName>
    </submittedName>
</protein>
<dbReference type="InterPro" id="IPR011990">
    <property type="entry name" value="TPR-like_helical_dom_sf"/>
</dbReference>
<dbReference type="InterPro" id="IPR019734">
    <property type="entry name" value="TPR_rpt"/>
</dbReference>
<dbReference type="STRING" id="739143.SAMN05216297_11769"/>
<organism evidence="3 4">
    <name type="scientific">Flavobacterium phragmitis</name>
    <dbReference type="NCBI Taxonomy" id="739143"/>
    <lineage>
        <taxon>Bacteria</taxon>
        <taxon>Pseudomonadati</taxon>
        <taxon>Bacteroidota</taxon>
        <taxon>Flavobacteriia</taxon>
        <taxon>Flavobacteriales</taxon>
        <taxon>Flavobacteriaceae</taxon>
        <taxon>Flavobacterium</taxon>
    </lineage>
</organism>
<dbReference type="EMBL" id="FOMH01000017">
    <property type="protein sequence ID" value="SFD99231.1"/>
    <property type="molecule type" value="Genomic_DNA"/>
</dbReference>
<feature type="transmembrane region" description="Helical" evidence="2">
    <location>
        <begin position="388"/>
        <end position="407"/>
    </location>
</feature>
<keyword evidence="4" id="KW-1185">Reference proteome</keyword>
<reference evidence="4" key="1">
    <citation type="submission" date="2016-10" db="EMBL/GenBank/DDBJ databases">
        <authorList>
            <person name="Varghese N."/>
            <person name="Submissions S."/>
        </authorList>
    </citation>
    <scope>NUCLEOTIDE SEQUENCE [LARGE SCALE GENOMIC DNA]</scope>
    <source>
        <strain evidence="4">CGMCC 1.10370</strain>
    </source>
</reference>
<dbReference type="Proteomes" id="UP000199672">
    <property type="component" value="Unassembled WGS sequence"/>
</dbReference>
<dbReference type="OrthoDB" id="1413523at2"/>
<sequence length="573" mass="66693">MTFCTKKIIFFFVLYAFVFCTKLQSQKLFSLSSDSLKDIESIIVKENNPKKEDTSVVKKRLAFLSKSSDKKNNILYSALLANGYAAFFDKINPKSEHYYLQSIQEAKRSKDLSLIIWTQLNYSKYLYFYCQIDKLIPIVLQTMEETNQIDPSEMILPAETFQFFGWIMFTVEDESALDFLKKSMQYMKKPSSESASVLNAIGNCYFKNKDITNAMHYLDKSEAMALKIGDSVRYAKVLGDKALIYEKKGNINTAVNLLKQDIAYSQKFKIEKNEMYASILLAKIQLKINNKNEAEKILERAGEIAGTKSYYRSSLKEVIELKLMLLNGNLQKELILRRQLKQLDEYLLKTNGNTVLRRSNWLIQKNKYENETKQIRSQLEQGERIRNISILILISTILSSAIAYTFLVKRLDTKRVKVEEYESDRLIFEEKLKDASSNIDSYAEDLQNKDKQILSLEDELEGIKSFAAKQSEEDKSKLQEMLSSHLVTDENWSAFKREFINQYSDFYNAIIENFPQLKESNLRIIMLQKLNLNNYEMSTLLGVTVDAVKKSKQRLKKKLGDKYELLFEIIEYK</sequence>
<dbReference type="SUPFAM" id="SSF48452">
    <property type="entry name" value="TPR-like"/>
    <property type="match status" value="1"/>
</dbReference>